<evidence type="ECO:0000313" key="8">
    <source>
        <dbReference type="EMBL" id="KAH6595203.1"/>
    </source>
</evidence>
<organism evidence="8 9">
    <name type="scientific">Batrachochytrium salamandrivorans</name>
    <dbReference type="NCBI Taxonomy" id="1357716"/>
    <lineage>
        <taxon>Eukaryota</taxon>
        <taxon>Fungi</taxon>
        <taxon>Fungi incertae sedis</taxon>
        <taxon>Chytridiomycota</taxon>
        <taxon>Chytridiomycota incertae sedis</taxon>
        <taxon>Chytridiomycetes</taxon>
        <taxon>Rhizophydiales</taxon>
        <taxon>Rhizophydiales incertae sedis</taxon>
        <taxon>Batrachochytrium</taxon>
    </lineage>
</organism>
<keyword evidence="7" id="KW-1133">Transmembrane helix</keyword>
<evidence type="ECO:0000256" key="7">
    <source>
        <dbReference type="SAM" id="Phobius"/>
    </source>
</evidence>
<evidence type="ECO:0000256" key="3">
    <source>
        <dbReference type="ARBA" id="ARBA00022723"/>
    </source>
</evidence>
<evidence type="ECO:0000256" key="6">
    <source>
        <dbReference type="SAM" id="MobiDB-lite"/>
    </source>
</evidence>
<dbReference type="InterPro" id="IPR001128">
    <property type="entry name" value="Cyt_P450"/>
</dbReference>
<dbReference type="Proteomes" id="UP001648503">
    <property type="component" value="Unassembled WGS sequence"/>
</dbReference>
<evidence type="ECO:0000256" key="2">
    <source>
        <dbReference type="ARBA" id="ARBA00010617"/>
    </source>
</evidence>
<comment type="cofactor">
    <cofactor evidence="1">
        <name>heme</name>
        <dbReference type="ChEBI" id="CHEBI:30413"/>
    </cofactor>
</comment>
<evidence type="ECO:0000256" key="4">
    <source>
        <dbReference type="ARBA" id="ARBA00023004"/>
    </source>
</evidence>
<dbReference type="SUPFAM" id="SSF48264">
    <property type="entry name" value="Cytochrome P450"/>
    <property type="match status" value="1"/>
</dbReference>
<feature type="compositionally biased region" description="Polar residues" evidence="6">
    <location>
        <begin position="491"/>
        <end position="500"/>
    </location>
</feature>
<dbReference type="EMBL" id="JAFCIX010000312">
    <property type="protein sequence ID" value="KAH6595203.1"/>
    <property type="molecule type" value="Genomic_DNA"/>
</dbReference>
<keyword evidence="3 5" id="KW-0479">Metal-binding</keyword>
<feature type="region of interest" description="Disordered" evidence="6">
    <location>
        <begin position="473"/>
        <end position="500"/>
    </location>
</feature>
<protein>
    <recommendedName>
        <fullName evidence="10">Cytochrome P450</fullName>
    </recommendedName>
</protein>
<accession>A0ABQ8FB41</accession>
<dbReference type="PROSITE" id="PS00086">
    <property type="entry name" value="CYTOCHROME_P450"/>
    <property type="match status" value="1"/>
</dbReference>
<comment type="similarity">
    <text evidence="2 5">Belongs to the cytochrome P450 family.</text>
</comment>
<keyword evidence="5" id="KW-0349">Heme</keyword>
<keyword evidence="5" id="KW-0560">Oxidoreductase</keyword>
<dbReference type="InterPro" id="IPR050121">
    <property type="entry name" value="Cytochrome_P450_monoxygenase"/>
</dbReference>
<dbReference type="PRINTS" id="PR00463">
    <property type="entry name" value="EP450I"/>
</dbReference>
<evidence type="ECO:0000313" key="9">
    <source>
        <dbReference type="Proteomes" id="UP001648503"/>
    </source>
</evidence>
<keyword evidence="7" id="KW-0472">Membrane</keyword>
<keyword evidence="5" id="KW-0503">Monooxygenase</keyword>
<proteinExistence type="inferred from homology"/>
<keyword evidence="7" id="KW-0812">Transmembrane</keyword>
<evidence type="ECO:0000256" key="5">
    <source>
        <dbReference type="RuleBase" id="RU000461"/>
    </source>
</evidence>
<evidence type="ECO:0008006" key="10">
    <source>
        <dbReference type="Google" id="ProtNLM"/>
    </source>
</evidence>
<evidence type="ECO:0000256" key="1">
    <source>
        <dbReference type="ARBA" id="ARBA00001971"/>
    </source>
</evidence>
<dbReference type="PANTHER" id="PTHR24305">
    <property type="entry name" value="CYTOCHROME P450"/>
    <property type="match status" value="1"/>
</dbReference>
<sequence>MESSMWLRISLVVLPIVYTIYSLIQWRIAVNRQMKLLKAFNPDIPAVAYFFPRVLFSAIDIARIGAVPDWLMPLPSAWLWTGKYNTFTQLGCDTFSVVGPDICEIWTANADLVEEIVTRKTDFVKPTAMYKLLDIFGSNVVTTEHTEWRRHRKIVAPQFSERNNMYVHRQTVQTVHDMFRSWQTGIHGATANTEHELHINVSEDMAKLALYVISGAGFGMRLDWDTSNTDTVLEHGHSMSFKSAIQGVIKGLHSKIILPKLAYALPIPSIQRLKLVFDEFEQYSSEMIRDADTQTDANLLVSLTKAARADTDIGGGLTERELIGNIFILMFAGHETTAFTMVYALAMLATQPAAQQRMYEEITLVLKGGDPEYKHIHELAYTLAVMNETLRLFPSVIGVPKYVTNQQTLGKYTIPENTGINLHATGLHYNPAYWGPDPTVFRPERWFSSPDCAKHATKTSEFFRDSAKSRAQSGQSEFPMHSTDHEEVSPNDGTTSSSTSQPHLSIFSYNRFAFIPFSEGARSCLGKRFAQVEFITALALIVQKYTIHIPDGVCIEDLLDSTHQINLHPKKDVKLCFRPRV</sequence>
<reference evidence="8 9" key="1">
    <citation type="submission" date="2021-02" db="EMBL/GenBank/DDBJ databases">
        <title>Variation within the Batrachochytrium salamandrivorans European outbreak.</title>
        <authorList>
            <person name="Kelly M."/>
            <person name="Pasmans F."/>
            <person name="Shea T.P."/>
            <person name="Munoz J.F."/>
            <person name="Carranza S."/>
            <person name="Cuomo C.A."/>
            <person name="Martel A."/>
        </authorList>
    </citation>
    <scope>NUCLEOTIDE SEQUENCE [LARGE SCALE GENOMIC DNA]</scope>
    <source>
        <strain evidence="8 9">AMFP18/2</strain>
    </source>
</reference>
<keyword evidence="9" id="KW-1185">Reference proteome</keyword>
<dbReference type="InterPro" id="IPR036396">
    <property type="entry name" value="Cyt_P450_sf"/>
</dbReference>
<name>A0ABQ8FB41_9FUNG</name>
<dbReference type="Gene3D" id="1.10.630.10">
    <property type="entry name" value="Cytochrome P450"/>
    <property type="match status" value="1"/>
</dbReference>
<gene>
    <name evidence="8" type="ORF">BASA50_005996</name>
</gene>
<dbReference type="PANTHER" id="PTHR24305:SF166">
    <property type="entry name" value="CYTOCHROME P450 12A4, MITOCHONDRIAL-RELATED"/>
    <property type="match status" value="1"/>
</dbReference>
<comment type="caution">
    <text evidence="8">The sequence shown here is derived from an EMBL/GenBank/DDBJ whole genome shotgun (WGS) entry which is preliminary data.</text>
</comment>
<dbReference type="PRINTS" id="PR00385">
    <property type="entry name" value="P450"/>
</dbReference>
<feature type="transmembrane region" description="Helical" evidence="7">
    <location>
        <begin position="6"/>
        <end position="24"/>
    </location>
</feature>
<dbReference type="Pfam" id="PF00067">
    <property type="entry name" value="p450"/>
    <property type="match status" value="2"/>
</dbReference>
<dbReference type="InterPro" id="IPR017972">
    <property type="entry name" value="Cyt_P450_CS"/>
</dbReference>
<keyword evidence="4 5" id="KW-0408">Iron</keyword>
<dbReference type="InterPro" id="IPR002401">
    <property type="entry name" value="Cyt_P450_E_grp-I"/>
</dbReference>